<feature type="compositionally biased region" description="Basic and acidic residues" evidence="1">
    <location>
        <begin position="247"/>
        <end position="257"/>
    </location>
</feature>
<accession>D8UK91</accession>
<feature type="region of interest" description="Disordered" evidence="1">
    <location>
        <begin position="376"/>
        <end position="398"/>
    </location>
</feature>
<evidence type="ECO:0000256" key="1">
    <source>
        <dbReference type="SAM" id="MobiDB-lite"/>
    </source>
</evidence>
<feature type="compositionally biased region" description="Basic residues" evidence="1">
    <location>
        <begin position="205"/>
        <end position="216"/>
    </location>
</feature>
<keyword evidence="3" id="KW-1185">Reference proteome</keyword>
<dbReference type="InParanoid" id="D8UK91"/>
<evidence type="ECO:0000313" key="2">
    <source>
        <dbReference type="EMBL" id="EFJ39872.1"/>
    </source>
</evidence>
<feature type="region of interest" description="Disordered" evidence="1">
    <location>
        <begin position="191"/>
        <end position="257"/>
    </location>
</feature>
<dbReference type="OrthoDB" id="10666243at2759"/>
<sequence>MSQNQSPSPVPSQNYPTSLHNALMATIQQPMLSPLPRLFSLADVHAATQAAQQQEMAQRLHGQGLGMEWSQTPLSQVPFGHAGFNAFNSQPGIFNAQPGVQLTPGHLSPTFMGVGPPTSSKAYTKAAKAKASMPSAAGPPPWTARRRSTSTHPLRLMRVPFGHAGFNVFNSQPGIFNAQPGVQLPPGQLSPTFVMGVAPPPTSKAPKKASKAKGAKASRPSAAVPPAMDGPEALDVDPSPEAAAGGDKTRSRDSNVDGKEAIKMVKLYIVGQHVRSKRNSSKTNGGIHMTGAALNQWMEENKPLYGLAARKVDTINNKVAALITVMTKVRNHERRTGFNAPSVWHLDEDELAENFTRLKVPGCFTQEVYETLHDFSENKPKMNPRNHTGLRRKSSSKASPAMGLMAAALGDLTDSIKSHCSSDDADRKEAFAQIGNLTEAVSKLAQAADDEEERKLKIHESHQRMLLRKLEAYQKMFDVNNATQEELDAVTAEVKELMNRPL</sequence>
<evidence type="ECO:0000313" key="3">
    <source>
        <dbReference type="Proteomes" id="UP000001058"/>
    </source>
</evidence>
<dbReference type="KEGG" id="vcn:VOLCADRAFT_100457"/>
<organism evidence="3">
    <name type="scientific">Volvox carteri f. nagariensis</name>
    <dbReference type="NCBI Taxonomy" id="3068"/>
    <lineage>
        <taxon>Eukaryota</taxon>
        <taxon>Viridiplantae</taxon>
        <taxon>Chlorophyta</taxon>
        <taxon>core chlorophytes</taxon>
        <taxon>Chlorophyceae</taxon>
        <taxon>CS clade</taxon>
        <taxon>Chlamydomonadales</taxon>
        <taxon>Volvocaceae</taxon>
        <taxon>Volvox</taxon>
    </lineage>
</organism>
<proteinExistence type="predicted"/>
<gene>
    <name evidence="2" type="ORF">VOLCADRAFT_100457</name>
</gene>
<dbReference type="AlphaFoldDB" id="D8UK91"/>
<protein>
    <submittedName>
        <fullName evidence="2">Uncharacterized protein</fullName>
    </submittedName>
</protein>
<reference evidence="2 3" key="1">
    <citation type="journal article" date="2010" name="Science">
        <title>Genomic analysis of organismal complexity in the multicellular green alga Volvox carteri.</title>
        <authorList>
            <person name="Prochnik S.E."/>
            <person name="Umen J."/>
            <person name="Nedelcu A.M."/>
            <person name="Hallmann A."/>
            <person name="Miller S.M."/>
            <person name="Nishii I."/>
            <person name="Ferris P."/>
            <person name="Kuo A."/>
            <person name="Mitros T."/>
            <person name="Fritz-Laylin L.K."/>
            <person name="Hellsten U."/>
            <person name="Chapman J."/>
            <person name="Simakov O."/>
            <person name="Rensing S.A."/>
            <person name="Terry A."/>
            <person name="Pangilinan J."/>
            <person name="Kapitonov V."/>
            <person name="Jurka J."/>
            <person name="Salamov A."/>
            <person name="Shapiro H."/>
            <person name="Schmutz J."/>
            <person name="Grimwood J."/>
            <person name="Lindquist E."/>
            <person name="Lucas S."/>
            <person name="Grigoriev I.V."/>
            <person name="Schmitt R."/>
            <person name="Kirk D."/>
            <person name="Rokhsar D.S."/>
        </authorList>
    </citation>
    <scope>NUCLEOTIDE SEQUENCE [LARGE SCALE GENOMIC DNA]</scope>
    <source>
        <strain evidence="3">f. Nagariensis / Eve</strain>
    </source>
</reference>
<name>D8UK91_VOLCA</name>
<dbReference type="Proteomes" id="UP000001058">
    <property type="component" value="Unassembled WGS sequence"/>
</dbReference>
<dbReference type="GeneID" id="9625892"/>
<dbReference type="RefSeq" id="XP_002959078.1">
    <property type="nucleotide sequence ID" value="XM_002959032.1"/>
</dbReference>
<dbReference type="EMBL" id="GL378440">
    <property type="protein sequence ID" value="EFJ39872.1"/>
    <property type="molecule type" value="Genomic_DNA"/>
</dbReference>
<feature type="compositionally biased region" description="Basic residues" evidence="1">
    <location>
        <begin position="382"/>
        <end position="395"/>
    </location>
</feature>